<evidence type="ECO:0000259" key="7">
    <source>
        <dbReference type="Pfam" id="PF01593"/>
    </source>
</evidence>
<evidence type="ECO:0000256" key="5">
    <source>
        <dbReference type="PIRSR" id="PIRSR601613-1"/>
    </source>
</evidence>
<proteinExistence type="inferred from homology"/>
<dbReference type="Pfam" id="PF01593">
    <property type="entry name" value="Amino_oxidase"/>
    <property type="match status" value="2"/>
</dbReference>
<dbReference type="InterPro" id="IPR002937">
    <property type="entry name" value="Amino_oxidase"/>
</dbReference>
<dbReference type="EMBL" id="JAAGAX010000041">
    <property type="protein sequence ID" value="KAF2282916.1"/>
    <property type="molecule type" value="Genomic_DNA"/>
</dbReference>
<dbReference type="AlphaFoldDB" id="A0A6A6K4A2"/>
<feature type="binding site" evidence="5">
    <location>
        <position position="30"/>
    </location>
    <ligand>
        <name>FAD</name>
        <dbReference type="ChEBI" id="CHEBI:57692"/>
    </ligand>
</feature>
<feature type="domain" description="Amine oxidase" evidence="7">
    <location>
        <begin position="29"/>
        <end position="78"/>
    </location>
</feature>
<dbReference type="InterPro" id="IPR036188">
    <property type="entry name" value="FAD/NAD-bd_sf"/>
</dbReference>
<dbReference type="InterPro" id="IPR050281">
    <property type="entry name" value="Flavin_monoamine_oxidase"/>
</dbReference>
<dbReference type="Gene3D" id="3.50.50.60">
    <property type="entry name" value="FAD/NAD(P)-binding domain"/>
    <property type="match status" value="3"/>
</dbReference>
<evidence type="ECO:0000256" key="1">
    <source>
        <dbReference type="ARBA" id="ARBA00001974"/>
    </source>
</evidence>
<dbReference type="PANTHER" id="PTHR10742">
    <property type="entry name" value="FLAVIN MONOAMINE OXIDASE"/>
    <property type="match status" value="1"/>
</dbReference>
<protein>
    <recommendedName>
        <fullName evidence="7">Amine oxidase domain-containing protein</fullName>
    </recommendedName>
</protein>
<feature type="binding site" evidence="5">
    <location>
        <position position="201"/>
    </location>
    <ligand>
        <name>FAD</name>
        <dbReference type="ChEBI" id="CHEBI:57692"/>
    </ligand>
</feature>
<evidence type="ECO:0000256" key="6">
    <source>
        <dbReference type="SAM" id="SignalP"/>
    </source>
</evidence>
<dbReference type="Proteomes" id="UP000467840">
    <property type="component" value="Unassembled WGS sequence"/>
</dbReference>
<evidence type="ECO:0000313" key="8">
    <source>
        <dbReference type="EMBL" id="KAF2282916.1"/>
    </source>
</evidence>
<feature type="signal peptide" evidence="6">
    <location>
        <begin position="1"/>
        <end position="16"/>
    </location>
</feature>
<keyword evidence="6" id="KW-0732">Signal</keyword>
<dbReference type="GO" id="GO:0046592">
    <property type="term" value="F:polyamine oxidase activity"/>
    <property type="evidence" value="ECO:0007669"/>
    <property type="project" value="UniProtKB-ARBA"/>
</dbReference>
<dbReference type="PRINTS" id="PR00757">
    <property type="entry name" value="AMINEOXDASEF"/>
</dbReference>
<keyword evidence="4" id="KW-0560">Oxidoreductase</keyword>
<reference evidence="8 9" key="1">
    <citation type="journal article" date="2020" name="Mol. Plant">
        <title>The Chromosome-Based Rubber Tree Genome Provides New Insights into Spurge Genome Evolution and Rubber Biosynthesis.</title>
        <authorList>
            <person name="Liu J."/>
            <person name="Shi C."/>
            <person name="Shi C.C."/>
            <person name="Li W."/>
            <person name="Zhang Q.J."/>
            <person name="Zhang Y."/>
            <person name="Li K."/>
            <person name="Lu H.F."/>
            <person name="Shi C."/>
            <person name="Zhu S.T."/>
            <person name="Xiao Z.Y."/>
            <person name="Nan H."/>
            <person name="Yue Y."/>
            <person name="Zhu X.G."/>
            <person name="Wu Y."/>
            <person name="Hong X.N."/>
            <person name="Fan G.Y."/>
            <person name="Tong Y."/>
            <person name="Zhang D."/>
            <person name="Mao C.L."/>
            <person name="Liu Y.L."/>
            <person name="Hao S.J."/>
            <person name="Liu W.Q."/>
            <person name="Lv M.Q."/>
            <person name="Zhang H.B."/>
            <person name="Liu Y."/>
            <person name="Hu-Tang G.R."/>
            <person name="Wang J.P."/>
            <person name="Wang J.H."/>
            <person name="Sun Y.H."/>
            <person name="Ni S.B."/>
            <person name="Chen W.B."/>
            <person name="Zhang X.C."/>
            <person name="Jiao Y.N."/>
            <person name="Eichler E.E."/>
            <person name="Li G.H."/>
            <person name="Liu X."/>
            <person name="Gao L.Z."/>
        </authorList>
    </citation>
    <scope>NUCLEOTIDE SEQUENCE [LARGE SCALE GENOMIC DNA]</scope>
    <source>
        <strain evidence="9">cv. GT1</strain>
        <tissue evidence="8">Leaf</tissue>
    </source>
</reference>
<feature type="binding site" evidence="5">
    <location>
        <begin position="50"/>
        <end position="51"/>
    </location>
    <ligand>
        <name>FAD</name>
        <dbReference type="ChEBI" id="CHEBI:57692"/>
    </ligand>
</feature>
<dbReference type="GO" id="GO:0006598">
    <property type="term" value="P:polyamine catabolic process"/>
    <property type="evidence" value="ECO:0007669"/>
    <property type="project" value="UniProtKB-ARBA"/>
</dbReference>
<evidence type="ECO:0000256" key="3">
    <source>
        <dbReference type="ARBA" id="ARBA00005995"/>
    </source>
</evidence>
<sequence>MVLLFLLCFFLAAASASPSPTVIVIGAGISGIAAAKTLHEAGIHDMLIVEATPRIGGRLMKTQFSGLTVEKGANWLFGGGLWPIPCWTLPKNLSSELPSMTMKISHQTPLNKKVDYTLPSWVPKTPLEMVIDFYHNDYEDAEPPKVTSLKHTYPRNEFVDHGEDPYFVADPRGFEIVVQYLAKQFLSSLTSDPRLKLNKVVREISYSKSGVTIKTEDGSTYNSKYVIVSVSLGVLQSDLIEFQPTLPVSSFRICFLNFPNNLLCSLTLNLGKNESAMEKNCNIRLWHDHIYQDLSKVPLQVLAFRPGTEFFLYTHVRRGYYPLWQHLENEYPGSNILFVTVTADESRRIEQLPDEAIEAEIMVILKKFFGDNIPKPESILVPRWGLDRFYKGSYSNWPDSYSQKRKDQLADPIGPVYFTGEHTSNNYIGYATGAYFAGIDTANDLIECFKKKSCRGYNRKMALRWEC</sequence>
<organism evidence="8 9">
    <name type="scientific">Hevea brasiliensis</name>
    <name type="common">Para rubber tree</name>
    <name type="synonym">Siphonia brasiliensis</name>
    <dbReference type="NCBI Taxonomy" id="3981"/>
    <lineage>
        <taxon>Eukaryota</taxon>
        <taxon>Viridiplantae</taxon>
        <taxon>Streptophyta</taxon>
        <taxon>Embryophyta</taxon>
        <taxon>Tracheophyta</taxon>
        <taxon>Spermatophyta</taxon>
        <taxon>Magnoliopsida</taxon>
        <taxon>eudicotyledons</taxon>
        <taxon>Gunneridae</taxon>
        <taxon>Pentapetalae</taxon>
        <taxon>rosids</taxon>
        <taxon>fabids</taxon>
        <taxon>Malpighiales</taxon>
        <taxon>Euphorbiaceae</taxon>
        <taxon>Crotonoideae</taxon>
        <taxon>Micrandreae</taxon>
        <taxon>Hevea</taxon>
    </lineage>
</organism>
<feature type="chain" id="PRO_5025680754" description="Amine oxidase domain-containing protein" evidence="6">
    <location>
        <begin position="17"/>
        <end position="467"/>
    </location>
</feature>
<dbReference type="Gene3D" id="3.90.660.10">
    <property type="match status" value="1"/>
</dbReference>
<name>A0A6A6K4A2_HEVBR</name>
<dbReference type="PANTHER" id="PTHR10742:SF313">
    <property type="entry name" value="AMINE OXIDASE"/>
    <property type="match status" value="1"/>
</dbReference>
<gene>
    <name evidence="8" type="ORF">GH714_043336</name>
</gene>
<feature type="domain" description="Amine oxidase" evidence="7">
    <location>
        <begin position="129"/>
        <end position="446"/>
    </location>
</feature>
<evidence type="ECO:0000256" key="4">
    <source>
        <dbReference type="ARBA" id="ARBA00023002"/>
    </source>
</evidence>
<dbReference type="SUPFAM" id="SSF51905">
    <property type="entry name" value="FAD/NAD(P)-binding domain"/>
    <property type="match status" value="1"/>
</dbReference>
<comment type="pathway">
    <text evidence="2">Amine and polyamine degradation; spermine degradation.</text>
</comment>
<evidence type="ECO:0000313" key="9">
    <source>
        <dbReference type="Proteomes" id="UP000467840"/>
    </source>
</evidence>
<comment type="similarity">
    <text evidence="3">Belongs to the flavin monoamine oxidase family.</text>
</comment>
<comment type="caution">
    <text evidence="8">The sequence shown here is derived from an EMBL/GenBank/DDBJ whole genome shotgun (WGS) entry which is preliminary data.</text>
</comment>
<accession>A0A6A6K4A2</accession>
<comment type="cofactor">
    <cofactor evidence="1">
        <name>FAD</name>
        <dbReference type="ChEBI" id="CHEBI:57692"/>
    </cofactor>
</comment>
<keyword evidence="9" id="KW-1185">Reference proteome</keyword>
<dbReference type="SUPFAM" id="SSF54373">
    <property type="entry name" value="FAD-linked reductases, C-terminal domain"/>
    <property type="match status" value="1"/>
</dbReference>
<evidence type="ECO:0000256" key="2">
    <source>
        <dbReference type="ARBA" id="ARBA00004723"/>
    </source>
</evidence>
<dbReference type="InterPro" id="IPR001613">
    <property type="entry name" value="Flavin_amine_oxidase"/>
</dbReference>